<feature type="transmembrane region" description="Helical" evidence="1">
    <location>
        <begin position="110"/>
        <end position="133"/>
    </location>
</feature>
<name>A0ABR6XZ08_9FLAO</name>
<dbReference type="PANTHER" id="PTHR37422:SF13">
    <property type="entry name" value="LIPOPOLYSACCHARIDE BIOSYNTHESIS PROTEIN PA4999-RELATED"/>
    <property type="match status" value="1"/>
</dbReference>
<accession>A0ABR6XZ08</accession>
<dbReference type="Proteomes" id="UP000607435">
    <property type="component" value="Unassembled WGS sequence"/>
</dbReference>
<organism evidence="2 3">
    <name type="scientific">Winogradskyella echinorum</name>
    <dbReference type="NCBI Taxonomy" id="538189"/>
    <lineage>
        <taxon>Bacteria</taxon>
        <taxon>Pseudomonadati</taxon>
        <taxon>Bacteroidota</taxon>
        <taxon>Flavobacteriia</taxon>
        <taxon>Flavobacteriales</taxon>
        <taxon>Flavobacteriaceae</taxon>
        <taxon>Winogradskyella</taxon>
    </lineage>
</organism>
<keyword evidence="2" id="KW-0436">Ligase</keyword>
<feature type="transmembrane region" description="Helical" evidence="1">
    <location>
        <begin position="321"/>
        <end position="341"/>
    </location>
</feature>
<dbReference type="PANTHER" id="PTHR37422">
    <property type="entry name" value="TEICHURONIC ACID BIOSYNTHESIS PROTEIN TUAE"/>
    <property type="match status" value="1"/>
</dbReference>
<evidence type="ECO:0000313" key="2">
    <source>
        <dbReference type="EMBL" id="MBC3845737.1"/>
    </source>
</evidence>
<keyword evidence="1" id="KW-0812">Transmembrane</keyword>
<feature type="transmembrane region" description="Helical" evidence="1">
    <location>
        <begin position="21"/>
        <end position="44"/>
    </location>
</feature>
<reference evidence="2 3" key="1">
    <citation type="submission" date="2020-08" db="EMBL/GenBank/DDBJ databases">
        <title>Winogradskyella ouciana sp. nov., isolated from the hadal seawater of the Mariana Trench.</title>
        <authorList>
            <person name="He X."/>
        </authorList>
    </citation>
    <scope>NUCLEOTIDE SEQUENCE [LARGE SCALE GENOMIC DNA]</scope>
    <source>
        <strain evidence="2 3">KCTC 22026</strain>
    </source>
</reference>
<dbReference type="RefSeq" id="WP_186844835.1">
    <property type="nucleotide sequence ID" value="NZ_JACOME010000001.1"/>
</dbReference>
<proteinExistence type="predicted"/>
<dbReference type="InterPro" id="IPR051533">
    <property type="entry name" value="WaaL-like"/>
</dbReference>
<dbReference type="GO" id="GO:0016874">
    <property type="term" value="F:ligase activity"/>
    <property type="evidence" value="ECO:0007669"/>
    <property type="project" value="UniProtKB-KW"/>
</dbReference>
<keyword evidence="1" id="KW-1133">Transmembrane helix</keyword>
<evidence type="ECO:0000313" key="3">
    <source>
        <dbReference type="Proteomes" id="UP000607435"/>
    </source>
</evidence>
<keyword evidence="3" id="KW-1185">Reference proteome</keyword>
<gene>
    <name evidence="2" type="ORF">H6H04_05060</name>
</gene>
<protein>
    <submittedName>
        <fullName evidence="2">O-antigen ligase family protein</fullName>
    </submittedName>
</protein>
<feature type="transmembrane region" description="Helical" evidence="1">
    <location>
        <begin position="56"/>
        <end position="74"/>
    </location>
</feature>
<evidence type="ECO:0000256" key="1">
    <source>
        <dbReference type="SAM" id="Phobius"/>
    </source>
</evidence>
<feature type="transmembrane region" description="Helical" evidence="1">
    <location>
        <begin position="80"/>
        <end position="98"/>
    </location>
</feature>
<comment type="caution">
    <text evidence="2">The sequence shown here is derived from an EMBL/GenBank/DDBJ whole genome shotgun (WGS) entry which is preliminary data.</text>
</comment>
<dbReference type="EMBL" id="JACOME010000001">
    <property type="protein sequence ID" value="MBC3845737.1"/>
    <property type="molecule type" value="Genomic_DNA"/>
</dbReference>
<sequence length="402" mass="46530">MGKVDKYIINSSIFALFTEDFVFHFIIDLKLFYLIVIINSLLLIYKKSFVINKNHLLIVLFFIVHGVIMSIFVSNVVLSLFAQITGICISSFFFYNLLKTYGKECLFEAYLKFAFVIALLAIPMFYLRINVFVGGDRLNGILNEPAHYAAIMLPAVFVLLKRKSYFKFGLIVTTILLSKSSMGYLGLLLIVFIPMIKAKYLLKYLGVFLVISLSSIYYLSSNWDKPTNREDSNVFVRRIKETTESFEEGLKGKFKNGVNLSTYALLSNSFISIKSIKDYPLGTGLGSYPNQYEKYYPLMTPPKYLLTLDQSKINKFDANSLFLRFFVDLGVFSLFFIVYFVSRSIKLFKTDNSDIQQATFFYLIVKLIREGHYFPPEFYFFLLIFVKNFDKDITHSRELVNS</sequence>
<feature type="transmembrane region" description="Helical" evidence="1">
    <location>
        <begin position="201"/>
        <end position="219"/>
    </location>
</feature>
<keyword evidence="1" id="KW-0472">Membrane</keyword>
<feature type="transmembrane region" description="Helical" evidence="1">
    <location>
        <begin position="168"/>
        <end position="195"/>
    </location>
</feature>